<organism evidence="1 2">
    <name type="scientific">Komagataeibacter medellinensis (strain NBRC 3288 / BCRC 11682 / LMG 1693 / Kondo 51)</name>
    <name type="common">Gluconacetobacter medellinensis</name>
    <dbReference type="NCBI Taxonomy" id="634177"/>
    <lineage>
        <taxon>Bacteria</taxon>
        <taxon>Pseudomonadati</taxon>
        <taxon>Pseudomonadota</taxon>
        <taxon>Alphaproteobacteria</taxon>
        <taxon>Acetobacterales</taxon>
        <taxon>Acetobacteraceae</taxon>
        <taxon>Komagataeibacter</taxon>
    </lineage>
</organism>
<proteinExistence type="predicted"/>
<dbReference type="PATRIC" id="fig|634177.7.peg.2436"/>
<dbReference type="KEGG" id="gxy:GLX_21550"/>
<dbReference type="EMBL" id="AP012159">
    <property type="protein sequence ID" value="BAK84567.1"/>
    <property type="molecule type" value="Genomic_DNA"/>
</dbReference>
<sequence length="98" mass="11244">MRHNLHRHQRWRDFVSNSDQNMELAEKRVQSAIRMRRLVAASLVKNLCLSPADKPLPTQHYRDLLELGEQFANALVTEQEAVARKKALEAGFDVGACF</sequence>
<dbReference type="STRING" id="634177.GLX_21550"/>
<protein>
    <submittedName>
        <fullName evidence="1">Uncharacterized protein</fullName>
    </submittedName>
</protein>
<evidence type="ECO:0000313" key="1">
    <source>
        <dbReference type="EMBL" id="BAK84567.1"/>
    </source>
</evidence>
<name>G2I0V9_KOMMN</name>
<evidence type="ECO:0000313" key="2">
    <source>
        <dbReference type="Proteomes" id="UP000009044"/>
    </source>
</evidence>
<dbReference type="Proteomes" id="UP000009044">
    <property type="component" value="Chromosome"/>
</dbReference>
<reference evidence="2" key="1">
    <citation type="journal article" date="2011" name="J. Bacteriol.">
        <title>Complete genome sequence of NBRC 3288, a unique cellulose-nonproducing strain of Gluconacetobacter xylinus isolated from vinegar.</title>
        <authorList>
            <person name="Ogino H."/>
            <person name="Azuma Y."/>
            <person name="Hosoyama A."/>
            <person name="Nakazawa H."/>
            <person name="Matsutani M."/>
            <person name="Hasegawa A."/>
            <person name="Otsuyama K."/>
            <person name="Matsushita K."/>
            <person name="Fujita N."/>
            <person name="Shirai M."/>
        </authorList>
    </citation>
    <scope>NUCLEOTIDE SEQUENCE [LARGE SCALE GENOMIC DNA]</scope>
    <source>
        <strain evidence="2">NBRC 3288 / BCRC 11682 / LMG 1693</strain>
    </source>
</reference>
<accession>G2I0V9</accession>
<dbReference type="AlphaFoldDB" id="G2I0V9"/>
<gene>
    <name evidence="1" type="ordered locus">GLX_21550</name>
</gene>
<dbReference type="HOGENOM" id="CLU_2330075_0_0_5"/>